<accession>A0ACC3DDB1</accession>
<protein>
    <submittedName>
        <fullName evidence="1">Uncharacterized protein</fullName>
    </submittedName>
</protein>
<proteinExistence type="predicted"/>
<organism evidence="1 2">
    <name type="scientific">Coniosporium uncinatum</name>
    <dbReference type="NCBI Taxonomy" id="93489"/>
    <lineage>
        <taxon>Eukaryota</taxon>
        <taxon>Fungi</taxon>
        <taxon>Dikarya</taxon>
        <taxon>Ascomycota</taxon>
        <taxon>Pezizomycotina</taxon>
        <taxon>Dothideomycetes</taxon>
        <taxon>Dothideomycetes incertae sedis</taxon>
        <taxon>Coniosporium</taxon>
    </lineage>
</organism>
<evidence type="ECO:0000313" key="1">
    <source>
        <dbReference type="EMBL" id="KAK3065373.1"/>
    </source>
</evidence>
<dbReference type="Proteomes" id="UP001186974">
    <property type="component" value="Unassembled WGS sequence"/>
</dbReference>
<comment type="caution">
    <text evidence="1">The sequence shown here is derived from an EMBL/GenBank/DDBJ whole genome shotgun (WGS) entry which is preliminary data.</text>
</comment>
<reference evidence="1" key="1">
    <citation type="submission" date="2024-09" db="EMBL/GenBank/DDBJ databases">
        <title>Black Yeasts Isolated from many extreme environments.</title>
        <authorList>
            <person name="Coleine C."/>
            <person name="Stajich J.E."/>
            <person name="Selbmann L."/>
        </authorList>
    </citation>
    <scope>NUCLEOTIDE SEQUENCE</scope>
    <source>
        <strain evidence="1">CCFEE 5737</strain>
    </source>
</reference>
<gene>
    <name evidence="1" type="ORF">LTS18_011896</name>
</gene>
<sequence>MGAIKLPGYVLATFAISLGGFINGYDTGSVGAITEMEQFKQSIGHLTPTMRGFTVSLILLAGAFPAFVAGQLADRFGRLQVVMAGALLFVLGASLQGGAYHLPMFLVGRSLAGLGQGFWLSNVTVYISEIAPSHRRGALVATSQFMSCLGMCLGYFTCYGSVNVSSSMAWRAPYVIQAGVAMMLAASCLLLPQSPRWLILQGKREQAIKELDRLNFSRAEAEKDILRPGAQEASSMSMWSSIALCFKSGYRNRTFLALFTLGMVQLCGIDGVLYYAPTLFAQAGLGSQQASFLASGLSAILILAISIPATIFADRWGRRTVMTTGGIFLSGCMLLIGCLYAADVVHHYGVARWVVVVCVFVFGLTYASTWAVAGKIYTSEIQPANTRAAANCIAQGLNFFTNWLVAMITPVFLAESAYGAYFLFGGFSLTTLAVLYVYMPETCGRSLESIQEAFNRPVTRSLKHHLRRLFSLSSTVSSSGSSSSGDDRTELTDINTTGATATTAVDAPMSGALRLDPAGV</sequence>
<evidence type="ECO:0000313" key="2">
    <source>
        <dbReference type="Proteomes" id="UP001186974"/>
    </source>
</evidence>
<name>A0ACC3DDB1_9PEZI</name>
<dbReference type="EMBL" id="JAWDJW010006337">
    <property type="protein sequence ID" value="KAK3065373.1"/>
    <property type="molecule type" value="Genomic_DNA"/>
</dbReference>
<keyword evidence="2" id="KW-1185">Reference proteome</keyword>